<protein>
    <recommendedName>
        <fullName evidence="11">trypsin</fullName>
        <ecNumber evidence="11">3.4.21.4</ecNumber>
    </recommendedName>
</protein>
<dbReference type="AlphaFoldDB" id="B4Q1T6"/>
<dbReference type="InterPro" id="IPR050430">
    <property type="entry name" value="Peptidase_S1"/>
</dbReference>
<dbReference type="GO" id="GO:0006963">
    <property type="term" value="P:positive regulation of antibacterial peptide biosynthetic process"/>
    <property type="evidence" value="ECO:0007669"/>
    <property type="project" value="EnsemblMetazoa"/>
</dbReference>
<evidence type="ECO:0000313" key="15">
    <source>
        <dbReference type="Proteomes" id="UP000002282"/>
    </source>
</evidence>
<dbReference type="Proteomes" id="UP000002282">
    <property type="component" value="Chromosome X"/>
</dbReference>
<evidence type="ECO:0000256" key="8">
    <source>
        <dbReference type="ARBA" id="ARBA00023145"/>
    </source>
</evidence>
<dbReference type="HOGENOM" id="CLU_006842_7_4_1"/>
<evidence type="ECO:0000256" key="10">
    <source>
        <dbReference type="ARBA" id="ARBA00036320"/>
    </source>
</evidence>
<dbReference type="OrthoDB" id="6755574at2759"/>
<evidence type="ECO:0000256" key="11">
    <source>
        <dbReference type="ARBA" id="ARBA00038868"/>
    </source>
</evidence>
<evidence type="ECO:0000256" key="5">
    <source>
        <dbReference type="ARBA" id="ARBA00022729"/>
    </source>
</evidence>
<dbReference type="InterPro" id="IPR001254">
    <property type="entry name" value="Trypsin_dom"/>
</dbReference>
<dbReference type="Pfam" id="PF00089">
    <property type="entry name" value="Trypsin"/>
    <property type="match status" value="1"/>
</dbReference>
<name>B4Q1T6_DROYA</name>
<feature type="domain" description="Peptidase S1" evidence="13">
    <location>
        <begin position="26"/>
        <end position="249"/>
    </location>
</feature>
<accession>B4Q1T6</accession>
<keyword evidence="6 14" id="KW-0378">Hydrolase</keyword>
<dbReference type="InterPro" id="IPR009003">
    <property type="entry name" value="Peptidase_S1_PA"/>
</dbReference>
<evidence type="ECO:0000256" key="6">
    <source>
        <dbReference type="ARBA" id="ARBA00022801"/>
    </source>
</evidence>
<dbReference type="EC" id="3.4.21.4" evidence="11"/>
<evidence type="ECO:0000256" key="9">
    <source>
        <dbReference type="ARBA" id="ARBA00023157"/>
    </source>
</evidence>
<keyword evidence="15" id="KW-1185">Reference proteome</keyword>
<dbReference type="GO" id="GO:0160032">
    <property type="term" value="P:Toll receptor ligand protein activation cascade"/>
    <property type="evidence" value="ECO:0007669"/>
    <property type="project" value="EnsemblMetazoa"/>
</dbReference>
<keyword evidence="5 12" id="KW-0732">Signal</keyword>
<dbReference type="FunFam" id="2.40.10.10:FF:000146">
    <property type="entry name" value="Serine protease 53"/>
    <property type="match status" value="1"/>
</dbReference>
<dbReference type="PhylomeDB" id="B4Q1T6"/>
<evidence type="ECO:0000256" key="1">
    <source>
        <dbReference type="ARBA" id="ARBA00004239"/>
    </source>
</evidence>
<dbReference type="PROSITE" id="PS50240">
    <property type="entry name" value="TRYPSIN_DOM"/>
    <property type="match status" value="1"/>
</dbReference>
<comment type="subcellular location">
    <subcellularLocation>
        <location evidence="1">Secreted</location>
        <location evidence="1">Extracellular space</location>
    </subcellularLocation>
</comment>
<evidence type="ECO:0000313" key="14">
    <source>
        <dbReference type="EMBL" id="EDX02511.1"/>
    </source>
</evidence>
<sequence length="249" mass="25992">MMQSSVVIVGLIGLMLVGMCHAQGRIMGGEDADPTATPYAASLRVDNVHACGGCILAQTKILTTAHCVYRDGKLIDASRLSVRVGSTNQYAGGKILFVASVAVHPDYYYLDNNLAVITLSTALTYTERISAISVVASGEALPAVGSAVSVAGWGHTSDGATSYKILETKLTVATEASCLDAYSGHGEQSFCLAHELKEGTCHGDGGSGAVYGDTLIGLTNFVVGACGSRYPDVFVRLSSYADWIQEQIA</sequence>
<dbReference type="GO" id="GO:0050830">
    <property type="term" value="P:defense response to Gram-positive bacterium"/>
    <property type="evidence" value="ECO:0007669"/>
    <property type="project" value="EnsemblMetazoa"/>
</dbReference>
<dbReference type="PANTHER" id="PTHR24276">
    <property type="entry name" value="POLYSERASE-RELATED"/>
    <property type="match status" value="1"/>
</dbReference>
<comment type="similarity">
    <text evidence="2">Belongs to the peptidase S1 family.</text>
</comment>
<dbReference type="eggNOG" id="KOG3627">
    <property type="taxonomic scope" value="Eukaryota"/>
</dbReference>
<keyword evidence="9" id="KW-1015">Disulfide bond</keyword>
<evidence type="ECO:0000256" key="3">
    <source>
        <dbReference type="ARBA" id="ARBA00022525"/>
    </source>
</evidence>
<reference evidence="14 15" key="1">
    <citation type="journal article" date="2007" name="Nature">
        <title>Evolution of genes and genomes on the Drosophila phylogeny.</title>
        <authorList>
            <consortium name="Drosophila 12 Genomes Consortium"/>
            <person name="Clark A.G."/>
            <person name="Eisen M.B."/>
            <person name="Smith D.R."/>
            <person name="Bergman C.M."/>
            <person name="Oliver B."/>
            <person name="Markow T.A."/>
            <person name="Kaufman T.C."/>
            <person name="Kellis M."/>
            <person name="Gelbart W."/>
            <person name="Iyer V.N."/>
            <person name="Pollard D.A."/>
            <person name="Sackton T.B."/>
            <person name="Larracuente A.M."/>
            <person name="Singh N.D."/>
            <person name="Abad J.P."/>
            <person name="Abt D.N."/>
            <person name="Adryan B."/>
            <person name="Aguade M."/>
            <person name="Akashi H."/>
            <person name="Anderson W.W."/>
            <person name="Aquadro C.F."/>
            <person name="Ardell D.H."/>
            <person name="Arguello R."/>
            <person name="Artieri C.G."/>
            <person name="Barbash D.A."/>
            <person name="Barker D."/>
            <person name="Barsanti P."/>
            <person name="Batterham P."/>
            <person name="Batzoglou S."/>
            <person name="Begun D."/>
            <person name="Bhutkar A."/>
            <person name="Blanco E."/>
            <person name="Bosak S.A."/>
            <person name="Bradley R.K."/>
            <person name="Brand A.D."/>
            <person name="Brent M.R."/>
            <person name="Brooks A.N."/>
            <person name="Brown R.H."/>
            <person name="Butlin R.K."/>
            <person name="Caggese C."/>
            <person name="Calvi B.R."/>
            <person name="Bernardo de Carvalho A."/>
            <person name="Caspi A."/>
            <person name="Castrezana S."/>
            <person name="Celniker S.E."/>
            <person name="Chang J.L."/>
            <person name="Chapple C."/>
            <person name="Chatterji S."/>
            <person name="Chinwalla A."/>
            <person name="Civetta A."/>
            <person name="Clifton S.W."/>
            <person name="Comeron J.M."/>
            <person name="Costello J.C."/>
            <person name="Coyne J.A."/>
            <person name="Daub J."/>
            <person name="David R.G."/>
            <person name="Delcher A.L."/>
            <person name="Delehaunty K."/>
            <person name="Do C.B."/>
            <person name="Ebling H."/>
            <person name="Edwards K."/>
            <person name="Eickbush T."/>
            <person name="Evans J.D."/>
            <person name="Filipski A."/>
            <person name="Findeiss S."/>
            <person name="Freyhult E."/>
            <person name="Fulton L."/>
            <person name="Fulton R."/>
            <person name="Garcia A.C."/>
            <person name="Gardiner A."/>
            <person name="Garfield D.A."/>
            <person name="Garvin B.E."/>
            <person name="Gibson G."/>
            <person name="Gilbert D."/>
            <person name="Gnerre S."/>
            <person name="Godfrey J."/>
            <person name="Good R."/>
            <person name="Gotea V."/>
            <person name="Gravely B."/>
            <person name="Greenberg A.J."/>
            <person name="Griffiths-Jones S."/>
            <person name="Gross S."/>
            <person name="Guigo R."/>
            <person name="Gustafson E.A."/>
            <person name="Haerty W."/>
            <person name="Hahn M.W."/>
            <person name="Halligan D.L."/>
            <person name="Halpern A.L."/>
            <person name="Halter G.M."/>
            <person name="Han M.V."/>
            <person name="Heger A."/>
            <person name="Hillier L."/>
            <person name="Hinrichs A.S."/>
            <person name="Holmes I."/>
            <person name="Hoskins R.A."/>
            <person name="Hubisz M.J."/>
            <person name="Hultmark D."/>
            <person name="Huntley M.A."/>
            <person name="Jaffe D.B."/>
            <person name="Jagadeeshan S."/>
            <person name="Jeck W.R."/>
            <person name="Johnson J."/>
            <person name="Jones C.D."/>
            <person name="Jordan W.C."/>
            <person name="Karpen G.H."/>
            <person name="Kataoka E."/>
            <person name="Keightley P.D."/>
            <person name="Kheradpour P."/>
            <person name="Kirkness E.F."/>
            <person name="Koerich L.B."/>
            <person name="Kristiansen K."/>
            <person name="Kudrna D."/>
            <person name="Kulathinal R.J."/>
            <person name="Kumar S."/>
            <person name="Kwok R."/>
            <person name="Lander E."/>
            <person name="Langley C.H."/>
            <person name="Lapoint R."/>
            <person name="Lazzaro B.P."/>
            <person name="Lee S.J."/>
            <person name="Levesque L."/>
            <person name="Li R."/>
            <person name="Lin C.F."/>
            <person name="Lin M.F."/>
            <person name="Lindblad-Toh K."/>
            <person name="Llopart A."/>
            <person name="Long M."/>
            <person name="Low L."/>
            <person name="Lozovsky E."/>
            <person name="Lu J."/>
            <person name="Luo M."/>
            <person name="Machado C.A."/>
            <person name="Makalowski W."/>
            <person name="Marzo M."/>
            <person name="Matsuda M."/>
            <person name="Matzkin L."/>
            <person name="McAllister B."/>
            <person name="McBride C.S."/>
            <person name="McKernan B."/>
            <person name="McKernan K."/>
            <person name="Mendez-Lago M."/>
            <person name="Minx P."/>
            <person name="Mollenhauer M.U."/>
            <person name="Montooth K."/>
            <person name="Mount S.M."/>
            <person name="Mu X."/>
            <person name="Myers E."/>
            <person name="Negre B."/>
            <person name="Newfeld S."/>
            <person name="Nielsen R."/>
            <person name="Noor M.A."/>
            <person name="O'Grady P."/>
            <person name="Pachter L."/>
            <person name="Papaceit M."/>
            <person name="Parisi M.J."/>
            <person name="Parisi M."/>
            <person name="Parts L."/>
            <person name="Pedersen J.S."/>
            <person name="Pesole G."/>
            <person name="Phillippy A.M."/>
            <person name="Ponting C.P."/>
            <person name="Pop M."/>
            <person name="Porcelli D."/>
            <person name="Powell J.R."/>
            <person name="Prohaska S."/>
            <person name="Pruitt K."/>
            <person name="Puig M."/>
            <person name="Quesneville H."/>
            <person name="Ram K.R."/>
            <person name="Rand D."/>
            <person name="Rasmussen M.D."/>
            <person name="Reed L.K."/>
            <person name="Reenan R."/>
            <person name="Reily A."/>
            <person name="Remington K.A."/>
            <person name="Rieger T.T."/>
            <person name="Ritchie M.G."/>
            <person name="Robin C."/>
            <person name="Rogers Y.H."/>
            <person name="Rohde C."/>
            <person name="Rozas J."/>
            <person name="Rubenfield M.J."/>
            <person name="Ruiz A."/>
            <person name="Russo S."/>
            <person name="Salzberg S.L."/>
            <person name="Sanchez-Gracia A."/>
            <person name="Saranga D.J."/>
            <person name="Sato H."/>
            <person name="Schaeffer S.W."/>
            <person name="Schatz M.C."/>
            <person name="Schlenke T."/>
            <person name="Schwartz R."/>
            <person name="Segarra C."/>
            <person name="Singh R.S."/>
            <person name="Sirot L."/>
            <person name="Sirota M."/>
            <person name="Sisneros N.B."/>
            <person name="Smith C.D."/>
            <person name="Smith T.F."/>
            <person name="Spieth J."/>
            <person name="Stage D.E."/>
            <person name="Stark A."/>
            <person name="Stephan W."/>
            <person name="Strausberg R.L."/>
            <person name="Strempel S."/>
            <person name="Sturgill D."/>
            <person name="Sutton G."/>
            <person name="Sutton G.G."/>
            <person name="Tao W."/>
            <person name="Teichmann S."/>
            <person name="Tobari Y.N."/>
            <person name="Tomimura Y."/>
            <person name="Tsolas J.M."/>
            <person name="Valente V.L."/>
            <person name="Venter E."/>
            <person name="Venter J.C."/>
            <person name="Vicario S."/>
            <person name="Vieira F.G."/>
            <person name="Vilella A.J."/>
            <person name="Villasante A."/>
            <person name="Walenz B."/>
            <person name="Wang J."/>
            <person name="Wasserman M."/>
            <person name="Watts T."/>
            <person name="Wilson D."/>
            <person name="Wilson R.K."/>
            <person name="Wing R.A."/>
            <person name="Wolfner M.F."/>
            <person name="Wong A."/>
            <person name="Wong G.K."/>
            <person name="Wu C.I."/>
            <person name="Wu G."/>
            <person name="Yamamoto D."/>
            <person name="Yang H.P."/>
            <person name="Yang S.P."/>
            <person name="Yorke J.A."/>
            <person name="Yoshida K."/>
            <person name="Zdobnov E."/>
            <person name="Zhang P."/>
            <person name="Zhang Y."/>
            <person name="Zimin A.V."/>
            <person name="Baldwin J."/>
            <person name="Abdouelleil A."/>
            <person name="Abdulkadir J."/>
            <person name="Abebe A."/>
            <person name="Abera B."/>
            <person name="Abreu J."/>
            <person name="Acer S.C."/>
            <person name="Aftuck L."/>
            <person name="Alexander A."/>
            <person name="An P."/>
            <person name="Anderson E."/>
            <person name="Anderson S."/>
            <person name="Arachi H."/>
            <person name="Azer M."/>
            <person name="Bachantsang P."/>
            <person name="Barry A."/>
            <person name="Bayul T."/>
            <person name="Berlin A."/>
            <person name="Bessette D."/>
            <person name="Bloom T."/>
            <person name="Blye J."/>
            <person name="Boguslavskiy L."/>
            <person name="Bonnet C."/>
            <person name="Boukhgalter B."/>
            <person name="Bourzgui I."/>
            <person name="Brown A."/>
            <person name="Cahill P."/>
            <person name="Channer S."/>
            <person name="Cheshatsang Y."/>
            <person name="Chuda L."/>
            <person name="Citroen M."/>
            <person name="Collymore A."/>
            <person name="Cooke P."/>
            <person name="Costello M."/>
            <person name="D'Aco K."/>
            <person name="Daza R."/>
            <person name="De Haan G."/>
            <person name="DeGray S."/>
            <person name="DeMaso C."/>
            <person name="Dhargay N."/>
            <person name="Dooley K."/>
            <person name="Dooley E."/>
            <person name="Doricent M."/>
            <person name="Dorje P."/>
            <person name="Dorjee K."/>
            <person name="Dupes A."/>
            <person name="Elong R."/>
            <person name="Falk J."/>
            <person name="Farina A."/>
            <person name="Faro S."/>
            <person name="Ferguson D."/>
            <person name="Fisher S."/>
            <person name="Foley C.D."/>
            <person name="Franke A."/>
            <person name="Friedrich D."/>
            <person name="Gadbois L."/>
            <person name="Gearin G."/>
            <person name="Gearin C.R."/>
            <person name="Giannoukos G."/>
            <person name="Goode T."/>
            <person name="Graham J."/>
            <person name="Grandbois E."/>
            <person name="Grewal S."/>
            <person name="Gyaltsen K."/>
            <person name="Hafez N."/>
            <person name="Hagos B."/>
            <person name="Hall J."/>
            <person name="Henson C."/>
            <person name="Hollinger A."/>
            <person name="Honan T."/>
            <person name="Huard M.D."/>
            <person name="Hughes L."/>
            <person name="Hurhula B."/>
            <person name="Husby M.E."/>
            <person name="Kamat A."/>
            <person name="Kanga B."/>
            <person name="Kashin S."/>
            <person name="Khazanovich D."/>
            <person name="Kisner P."/>
            <person name="Lance K."/>
            <person name="Lara M."/>
            <person name="Lee W."/>
            <person name="Lennon N."/>
            <person name="Letendre F."/>
            <person name="LeVine R."/>
            <person name="Lipovsky A."/>
            <person name="Liu X."/>
            <person name="Liu J."/>
            <person name="Liu S."/>
            <person name="Lokyitsang T."/>
            <person name="Lokyitsang Y."/>
            <person name="Lubonja R."/>
            <person name="Lui A."/>
            <person name="MacDonald P."/>
            <person name="Magnisalis V."/>
            <person name="Maru K."/>
            <person name="Matthews C."/>
            <person name="McCusker W."/>
            <person name="McDonough S."/>
            <person name="Mehta T."/>
            <person name="Meldrim J."/>
            <person name="Meneus L."/>
            <person name="Mihai O."/>
            <person name="Mihalev A."/>
            <person name="Mihova T."/>
            <person name="Mittelman R."/>
            <person name="Mlenga V."/>
            <person name="Montmayeur A."/>
            <person name="Mulrain L."/>
            <person name="Navidi A."/>
            <person name="Naylor J."/>
            <person name="Negash T."/>
            <person name="Nguyen T."/>
            <person name="Nguyen N."/>
            <person name="Nicol R."/>
            <person name="Norbu C."/>
            <person name="Norbu N."/>
            <person name="Novod N."/>
            <person name="O'Neill B."/>
            <person name="Osman S."/>
            <person name="Markiewicz E."/>
            <person name="Oyono O.L."/>
            <person name="Patti C."/>
            <person name="Phunkhang P."/>
            <person name="Pierre F."/>
            <person name="Priest M."/>
            <person name="Raghuraman S."/>
            <person name="Rege F."/>
            <person name="Reyes R."/>
            <person name="Rise C."/>
            <person name="Rogov P."/>
            <person name="Ross K."/>
            <person name="Ryan E."/>
            <person name="Settipalli S."/>
            <person name="Shea T."/>
            <person name="Sherpa N."/>
            <person name="Shi L."/>
            <person name="Shih D."/>
            <person name="Sparrow T."/>
            <person name="Spaulding J."/>
            <person name="Stalker J."/>
            <person name="Stange-Thomann N."/>
            <person name="Stavropoulos S."/>
            <person name="Stone C."/>
            <person name="Strader C."/>
            <person name="Tesfaye S."/>
            <person name="Thomson T."/>
            <person name="Thoulutsang Y."/>
            <person name="Thoulutsang D."/>
            <person name="Topham K."/>
            <person name="Topping I."/>
            <person name="Tsamla T."/>
            <person name="Vassiliev H."/>
            <person name="Vo A."/>
            <person name="Wangchuk T."/>
            <person name="Wangdi T."/>
            <person name="Weiand M."/>
            <person name="Wilkinson J."/>
            <person name="Wilson A."/>
            <person name="Yadav S."/>
            <person name="Young G."/>
            <person name="Yu Q."/>
            <person name="Zembek L."/>
            <person name="Zhong D."/>
            <person name="Zimmer A."/>
            <person name="Zwirko Z."/>
            <person name="Jaffe D.B."/>
            <person name="Alvarez P."/>
            <person name="Brockman W."/>
            <person name="Butler J."/>
            <person name="Chin C."/>
            <person name="Gnerre S."/>
            <person name="Grabherr M."/>
            <person name="Kleber M."/>
            <person name="Mauceli E."/>
            <person name="MacCallum I."/>
        </authorList>
    </citation>
    <scope>NUCLEOTIDE SEQUENCE [LARGE SCALE GENOMIC DNA]</scope>
    <source>
        <strain evidence="15">Tai18E2 / Tucson 14021-0261.01</strain>
    </source>
</reference>
<dbReference type="CDD" id="cd00190">
    <property type="entry name" value="Tryp_SPc"/>
    <property type="match status" value="1"/>
</dbReference>
<dbReference type="KEGG" id="dya:Dyak_GE15650"/>
<dbReference type="SMR" id="B4Q1T6"/>
<dbReference type="InterPro" id="IPR001314">
    <property type="entry name" value="Peptidase_S1A"/>
</dbReference>
<dbReference type="InterPro" id="IPR043504">
    <property type="entry name" value="Peptidase_S1_PA_chymotrypsin"/>
</dbReference>
<dbReference type="GO" id="GO:0004252">
    <property type="term" value="F:serine-type endopeptidase activity"/>
    <property type="evidence" value="ECO:0007669"/>
    <property type="project" value="UniProtKB-EC"/>
</dbReference>
<keyword evidence="7" id="KW-0720">Serine protease</keyword>
<evidence type="ECO:0000259" key="13">
    <source>
        <dbReference type="PROSITE" id="PS50240"/>
    </source>
</evidence>
<dbReference type="Gene3D" id="2.40.10.10">
    <property type="entry name" value="Trypsin-like serine proteases"/>
    <property type="match status" value="1"/>
</dbReference>
<keyword evidence="3" id="KW-0964">Secreted</keyword>
<feature type="chain" id="PRO_5002822893" description="trypsin" evidence="12">
    <location>
        <begin position="23"/>
        <end position="249"/>
    </location>
</feature>
<dbReference type="GO" id="GO:0045087">
    <property type="term" value="P:innate immune response"/>
    <property type="evidence" value="ECO:0007669"/>
    <property type="project" value="EnsemblMetazoa"/>
</dbReference>
<reference evidence="14 15" key="2">
    <citation type="journal article" date="2007" name="PLoS Biol.">
        <title>Principles of genome evolution in the Drosophila melanogaster species group.</title>
        <authorList>
            <person name="Ranz J.M."/>
            <person name="Maurin D."/>
            <person name="Chan Y.S."/>
            <person name="von Grotthuss M."/>
            <person name="Hillier L.W."/>
            <person name="Roote J."/>
            <person name="Ashburner M."/>
            <person name="Bergman C.M."/>
        </authorList>
    </citation>
    <scope>NUCLEOTIDE SEQUENCE [LARGE SCALE GENOMIC DNA]</scope>
    <source>
        <strain evidence="15">Tai18E2 / Tucson 14021-0261.01</strain>
    </source>
</reference>
<comment type="catalytic activity">
    <reaction evidence="10">
        <text>Preferential cleavage: Arg-|-Xaa, Lys-|-Xaa.</text>
        <dbReference type="EC" id="3.4.21.4"/>
    </reaction>
</comment>
<dbReference type="OMA" id="IDNAHVC"/>
<dbReference type="EMBL" id="CM000162">
    <property type="protein sequence ID" value="EDX02511.1"/>
    <property type="molecule type" value="Genomic_DNA"/>
</dbReference>
<dbReference type="GO" id="GO:0050832">
    <property type="term" value="P:defense response to fungus"/>
    <property type="evidence" value="ECO:0007669"/>
    <property type="project" value="EnsemblMetazoa"/>
</dbReference>
<dbReference type="PRINTS" id="PR00722">
    <property type="entry name" value="CHYMOTRYPSIN"/>
</dbReference>
<dbReference type="PANTHER" id="PTHR24276:SF91">
    <property type="entry name" value="AT26814P-RELATED"/>
    <property type="match status" value="1"/>
</dbReference>
<dbReference type="GO" id="GO:0005576">
    <property type="term" value="C:extracellular region"/>
    <property type="evidence" value="ECO:0007669"/>
    <property type="project" value="UniProtKB-SubCell"/>
</dbReference>
<dbReference type="SMART" id="SM00020">
    <property type="entry name" value="Tryp_SPc"/>
    <property type="match status" value="1"/>
</dbReference>
<evidence type="ECO:0000256" key="7">
    <source>
        <dbReference type="ARBA" id="ARBA00022825"/>
    </source>
</evidence>
<evidence type="ECO:0000256" key="12">
    <source>
        <dbReference type="SAM" id="SignalP"/>
    </source>
</evidence>
<evidence type="ECO:0000256" key="4">
    <source>
        <dbReference type="ARBA" id="ARBA00022670"/>
    </source>
</evidence>
<dbReference type="GO" id="GO:0006508">
    <property type="term" value="P:proteolysis"/>
    <property type="evidence" value="ECO:0007669"/>
    <property type="project" value="UniProtKB-KW"/>
</dbReference>
<dbReference type="SUPFAM" id="SSF50494">
    <property type="entry name" value="Trypsin-like serine proteases"/>
    <property type="match status" value="1"/>
</dbReference>
<gene>
    <name evidence="14" type="primary">Dyak\GE15650</name>
    <name evidence="14" type="synonym">dyak_GLEANR_17145</name>
    <name evidence="14" type="synonym">GE15650</name>
    <name evidence="14" type="ORF">Dyak_GE15650</name>
</gene>
<organism evidence="14 15">
    <name type="scientific">Drosophila yakuba</name>
    <name type="common">Fruit fly</name>
    <dbReference type="NCBI Taxonomy" id="7245"/>
    <lineage>
        <taxon>Eukaryota</taxon>
        <taxon>Metazoa</taxon>
        <taxon>Ecdysozoa</taxon>
        <taxon>Arthropoda</taxon>
        <taxon>Hexapoda</taxon>
        <taxon>Insecta</taxon>
        <taxon>Pterygota</taxon>
        <taxon>Neoptera</taxon>
        <taxon>Endopterygota</taxon>
        <taxon>Diptera</taxon>
        <taxon>Brachycera</taxon>
        <taxon>Muscomorpha</taxon>
        <taxon>Ephydroidea</taxon>
        <taxon>Drosophilidae</taxon>
        <taxon>Drosophila</taxon>
        <taxon>Sophophora</taxon>
    </lineage>
</organism>
<proteinExistence type="inferred from homology"/>
<keyword evidence="8" id="KW-0865">Zymogen</keyword>
<evidence type="ECO:0000256" key="2">
    <source>
        <dbReference type="ARBA" id="ARBA00007664"/>
    </source>
</evidence>
<keyword evidence="4" id="KW-0645">Protease</keyword>
<feature type="signal peptide" evidence="12">
    <location>
        <begin position="1"/>
        <end position="22"/>
    </location>
</feature>